<reference evidence="1 2" key="1">
    <citation type="submission" date="2016-02" db="EMBL/GenBank/DDBJ databases">
        <title>Draft genome sequence of the strain BR 10247T Bradyrhizobium neotropicale isolated from nodules of Centrolobium paraense.</title>
        <authorList>
            <person name="Simoes-Araujo J.L."/>
            <person name="Barauna A.C."/>
            <person name="Silva K."/>
            <person name="Zilli J.E."/>
        </authorList>
    </citation>
    <scope>NUCLEOTIDE SEQUENCE [LARGE SCALE GENOMIC DNA]</scope>
    <source>
        <strain evidence="1 2">BR 10247</strain>
    </source>
</reference>
<dbReference type="GeneID" id="32581654"/>
<evidence type="ECO:0000313" key="2">
    <source>
        <dbReference type="Proteomes" id="UP000077173"/>
    </source>
</evidence>
<gene>
    <name evidence="1" type="ORF">AXW67_18240</name>
</gene>
<dbReference type="AlphaFoldDB" id="A0A176Z0T3"/>
<proteinExistence type="predicted"/>
<name>A0A176Z0T3_9BRAD</name>
<evidence type="ECO:0000313" key="1">
    <source>
        <dbReference type="EMBL" id="OAF13922.1"/>
    </source>
</evidence>
<organism evidence="1 2">
    <name type="scientific">Bradyrhizobium neotropicale</name>
    <dbReference type="NCBI Taxonomy" id="1497615"/>
    <lineage>
        <taxon>Bacteria</taxon>
        <taxon>Pseudomonadati</taxon>
        <taxon>Pseudomonadota</taxon>
        <taxon>Alphaproteobacteria</taxon>
        <taxon>Hyphomicrobiales</taxon>
        <taxon>Nitrobacteraceae</taxon>
        <taxon>Bradyrhizobium</taxon>
    </lineage>
</organism>
<keyword evidence="2" id="KW-1185">Reference proteome</keyword>
<comment type="caution">
    <text evidence="1">The sequence shown here is derived from an EMBL/GenBank/DDBJ whole genome shotgun (WGS) entry which is preliminary data.</text>
</comment>
<sequence length="130" mass="14470">MSDDLDDYLQSLPDKLTERLSDVLREQAFRLSDAQRDALRALEESPETGALEASCTVAPGANELEYIVQAGGDMTTKEVRDGSGVPYDYSEAFEYGTSRQAARPFFWPTYRALKPEIQEAINDAVSEVLK</sequence>
<accession>A0A176Z0T3</accession>
<dbReference type="RefSeq" id="WP_063679918.1">
    <property type="nucleotide sequence ID" value="NZ_LSEF01000073.1"/>
</dbReference>
<dbReference type="EMBL" id="LSEF01000073">
    <property type="protein sequence ID" value="OAF13922.1"/>
    <property type="molecule type" value="Genomic_DNA"/>
</dbReference>
<protein>
    <submittedName>
        <fullName evidence="1">Uncharacterized protein</fullName>
    </submittedName>
</protein>
<dbReference type="Proteomes" id="UP000077173">
    <property type="component" value="Unassembled WGS sequence"/>
</dbReference>